<dbReference type="AlphaFoldDB" id="A0A6C0ET25"/>
<name>A0A6C0ET25_9ZZZZ</name>
<accession>A0A6C0ET25</accession>
<evidence type="ECO:0000313" key="1">
    <source>
        <dbReference type="EMBL" id="QHT31479.1"/>
    </source>
</evidence>
<dbReference type="EMBL" id="MN738921">
    <property type="protein sequence ID" value="QHT31479.1"/>
    <property type="molecule type" value="Genomic_DNA"/>
</dbReference>
<proteinExistence type="predicted"/>
<organism evidence="1">
    <name type="scientific">viral metagenome</name>
    <dbReference type="NCBI Taxonomy" id="1070528"/>
    <lineage>
        <taxon>unclassified sequences</taxon>
        <taxon>metagenomes</taxon>
        <taxon>organismal metagenomes</taxon>
    </lineage>
</organism>
<sequence>MGSGLTHELQDIKDTVTINGVILPVNGTLYKIRTESEYDSDYDSKDSSGFRCKCTCVFCSRYENLIPYEIELALPCFKCIEKLKNKTYNTKYAEGLYRDIRELGIDVLIGTKMGWMTESDGIAYAKSKNISLIEFKNSFNILKKYGIFLSHKK</sequence>
<protein>
    <submittedName>
        <fullName evidence="1">Uncharacterized protein</fullName>
    </submittedName>
</protein>
<reference evidence="1" key="1">
    <citation type="journal article" date="2020" name="Nature">
        <title>Giant virus diversity and host interactions through global metagenomics.</title>
        <authorList>
            <person name="Schulz F."/>
            <person name="Roux S."/>
            <person name="Paez-Espino D."/>
            <person name="Jungbluth S."/>
            <person name="Walsh D.A."/>
            <person name="Denef V.J."/>
            <person name="McMahon K.D."/>
            <person name="Konstantinidis K.T."/>
            <person name="Eloe-Fadrosh E.A."/>
            <person name="Kyrpides N.C."/>
            <person name="Woyke T."/>
        </authorList>
    </citation>
    <scope>NUCLEOTIDE SEQUENCE</scope>
    <source>
        <strain evidence="1">GVMAG-M-3300009155-2</strain>
    </source>
</reference>